<reference evidence="3 4" key="1">
    <citation type="submission" date="2019-03" db="EMBL/GenBank/DDBJ databases">
        <title>Genomic Encyclopedia of Type Strains, Phase IV (KMG-V): Genome sequencing to study the core and pangenomes of soil and plant-associated prokaryotes.</title>
        <authorList>
            <person name="Whitman W."/>
        </authorList>
    </citation>
    <scope>NUCLEOTIDE SEQUENCE [LARGE SCALE GENOMIC DNA]</scope>
    <source>
        <strain evidence="1 4">Gr42</strain>
        <strain evidence="2 3">IE4868</strain>
    </source>
</reference>
<dbReference type="EMBL" id="SMBJ01000005">
    <property type="protein sequence ID" value="TCU25426.1"/>
    <property type="molecule type" value="Genomic_DNA"/>
</dbReference>
<dbReference type="AlphaFoldDB" id="A0A4R3R346"/>
<evidence type="ECO:0000313" key="4">
    <source>
        <dbReference type="Proteomes" id="UP000295547"/>
    </source>
</evidence>
<sequence>MPPPTSRRICLQTLTSFLSGLNHFLRSCVQVLDPVHILTCPISRARHITNFMEIGGNDLL</sequence>
<keyword evidence="4" id="KW-1185">Reference proteome</keyword>
<protein>
    <submittedName>
        <fullName evidence="1">Uncharacterized protein</fullName>
    </submittedName>
</protein>
<evidence type="ECO:0000313" key="3">
    <source>
        <dbReference type="Proteomes" id="UP000295507"/>
    </source>
</evidence>
<comment type="caution">
    <text evidence="1">The sequence shown here is derived from an EMBL/GenBank/DDBJ whole genome shotgun (WGS) entry which is preliminary data.</text>
</comment>
<gene>
    <name evidence="2" type="ORF">EV129_102428</name>
    <name evidence="1" type="ORF">EV130_10580</name>
</gene>
<dbReference type="Proteomes" id="UP000295507">
    <property type="component" value="Unassembled WGS sequence"/>
</dbReference>
<dbReference type="EMBL" id="SMBK01000002">
    <property type="protein sequence ID" value="TCU40287.1"/>
    <property type="molecule type" value="Genomic_DNA"/>
</dbReference>
<dbReference type="Proteomes" id="UP000295547">
    <property type="component" value="Unassembled WGS sequence"/>
</dbReference>
<name>A0A4R3R346_9HYPH</name>
<evidence type="ECO:0000313" key="2">
    <source>
        <dbReference type="EMBL" id="TCU40287.1"/>
    </source>
</evidence>
<evidence type="ECO:0000313" key="1">
    <source>
        <dbReference type="EMBL" id="TCU25426.1"/>
    </source>
</evidence>
<organism evidence="1 4">
    <name type="scientific">Rhizobium azibense</name>
    <dbReference type="NCBI Taxonomy" id="1136135"/>
    <lineage>
        <taxon>Bacteria</taxon>
        <taxon>Pseudomonadati</taxon>
        <taxon>Pseudomonadota</taxon>
        <taxon>Alphaproteobacteria</taxon>
        <taxon>Hyphomicrobiales</taxon>
        <taxon>Rhizobiaceae</taxon>
        <taxon>Rhizobium/Agrobacterium group</taxon>
        <taxon>Rhizobium</taxon>
    </lineage>
</organism>
<proteinExistence type="predicted"/>
<accession>A0A4R3R346</accession>